<sequence length="634" mass="72473">MLGYSDGDHAPGHKEDPGREPYLAAHHMLLAHGRAVRRYRAEFQDVQGGKIGITLNSYWGEPCSNKHADKAAASRYMDWQLGWFAEPVWKGDYPKTMRQQCGDRLPRFTETEKRQLKGTSDFFGLNHYSTSYIKNSAPSEEVSYHADQRTQDMQDKRWSKTACGWNVVPWGIRRLCKHIHDVYSPPGGILITENGSAWPDEDDAKKAVKDVKRIQYVQQYLAQVHGAIQDGADVRGYLVWSFMDNFEWQYGYSKRFGIVHVDYKTQERTVKDSGRVMSELASTNTLRIRQRWLEASNFSPPKAGGLRESGDDPLAVMVYMDADAFNEDDAFSFSVEGVQSQDEQINIGLSICGYLNYQGFSIFDGVLYFRKQEADDLETYRKSAPGTMLVVVRAAPQRPHGSRTIVPMGCVPAATDFLKRTGWRRCPMPFDWCCVTPKVWKHAMDNHFQTVIKSERGSKYHPYELMFSDISMLKRRRGWGTQCLHRSVERLTELLQKREAWGLMFFFDDAGLDEASQQAVLDTIINDVWHLADPSSPLSFDHIVLVWFESGTSLGEAVWATEEANISILQYALPSPLEDHSRLPPSDFLRIAEILEEKYPEVFTRGRPEHNEVSDVESDSEPEEATRHHQPSIV</sequence>
<comment type="similarity">
    <text evidence="1 4">Belongs to the glycosyl hydrolase 1 family.</text>
</comment>
<dbReference type="EMBL" id="HBGE01083978">
    <property type="protein sequence ID" value="CAD9173323.1"/>
    <property type="molecule type" value="Transcribed_RNA"/>
</dbReference>
<evidence type="ECO:0000256" key="1">
    <source>
        <dbReference type="ARBA" id="ARBA00010838"/>
    </source>
</evidence>
<dbReference type="InterPro" id="IPR017853">
    <property type="entry name" value="GH"/>
</dbReference>
<evidence type="ECO:0008006" key="7">
    <source>
        <dbReference type="Google" id="ProtNLM"/>
    </source>
</evidence>
<protein>
    <recommendedName>
        <fullName evidence="7">Beta-glucosidase</fullName>
    </recommendedName>
</protein>
<proteinExistence type="inferred from homology"/>
<accession>A0A7S1RQW8</accession>
<feature type="region of interest" description="Disordered" evidence="5">
    <location>
        <begin position="603"/>
        <end position="634"/>
    </location>
</feature>
<evidence type="ECO:0000256" key="3">
    <source>
        <dbReference type="ARBA" id="ARBA00023295"/>
    </source>
</evidence>
<dbReference type="InterPro" id="IPR001360">
    <property type="entry name" value="Glyco_hydro_1"/>
</dbReference>
<organism evidence="6">
    <name type="scientific">Alexandrium catenella</name>
    <name type="common">Red tide dinoflagellate</name>
    <name type="synonym">Gonyaulax catenella</name>
    <dbReference type="NCBI Taxonomy" id="2925"/>
    <lineage>
        <taxon>Eukaryota</taxon>
        <taxon>Sar</taxon>
        <taxon>Alveolata</taxon>
        <taxon>Dinophyceae</taxon>
        <taxon>Gonyaulacales</taxon>
        <taxon>Pyrocystaceae</taxon>
        <taxon>Alexandrium</taxon>
    </lineage>
</organism>
<keyword evidence="2" id="KW-0378">Hydrolase</keyword>
<dbReference type="SUPFAM" id="SSF51445">
    <property type="entry name" value="(Trans)glycosidases"/>
    <property type="match status" value="1"/>
</dbReference>
<dbReference type="GO" id="GO:0005975">
    <property type="term" value="P:carbohydrate metabolic process"/>
    <property type="evidence" value="ECO:0007669"/>
    <property type="project" value="InterPro"/>
</dbReference>
<dbReference type="Gene3D" id="3.20.20.80">
    <property type="entry name" value="Glycosidases"/>
    <property type="match status" value="1"/>
</dbReference>
<dbReference type="GO" id="GO:0008422">
    <property type="term" value="F:beta-glucosidase activity"/>
    <property type="evidence" value="ECO:0007669"/>
    <property type="project" value="TreeGrafter"/>
</dbReference>
<evidence type="ECO:0000313" key="6">
    <source>
        <dbReference type="EMBL" id="CAD9173323.1"/>
    </source>
</evidence>
<dbReference type="AlphaFoldDB" id="A0A7S1RQW8"/>
<feature type="compositionally biased region" description="Basic and acidic residues" evidence="5">
    <location>
        <begin position="603"/>
        <end position="613"/>
    </location>
</feature>
<gene>
    <name evidence="6" type="ORF">ACAT0790_LOCUS50092</name>
</gene>
<dbReference type="PANTHER" id="PTHR10353:SF36">
    <property type="entry name" value="LP05116P"/>
    <property type="match status" value="1"/>
</dbReference>
<name>A0A7S1RQW8_ALECA</name>
<evidence type="ECO:0000256" key="5">
    <source>
        <dbReference type="SAM" id="MobiDB-lite"/>
    </source>
</evidence>
<dbReference type="PRINTS" id="PR00131">
    <property type="entry name" value="GLHYDRLASE1"/>
</dbReference>
<evidence type="ECO:0000256" key="2">
    <source>
        <dbReference type="ARBA" id="ARBA00022801"/>
    </source>
</evidence>
<keyword evidence="3" id="KW-0326">Glycosidase</keyword>
<dbReference type="Pfam" id="PF00232">
    <property type="entry name" value="Glyco_hydro_1"/>
    <property type="match status" value="1"/>
</dbReference>
<reference evidence="6" key="1">
    <citation type="submission" date="2021-01" db="EMBL/GenBank/DDBJ databases">
        <authorList>
            <person name="Corre E."/>
            <person name="Pelletier E."/>
            <person name="Niang G."/>
            <person name="Scheremetjew M."/>
            <person name="Finn R."/>
            <person name="Kale V."/>
            <person name="Holt S."/>
            <person name="Cochrane G."/>
            <person name="Meng A."/>
            <person name="Brown T."/>
            <person name="Cohen L."/>
        </authorList>
    </citation>
    <scope>NUCLEOTIDE SEQUENCE</scope>
    <source>
        <strain evidence="6">OF101</strain>
    </source>
</reference>
<feature type="compositionally biased region" description="Acidic residues" evidence="5">
    <location>
        <begin position="614"/>
        <end position="623"/>
    </location>
</feature>
<evidence type="ECO:0000256" key="4">
    <source>
        <dbReference type="RuleBase" id="RU003690"/>
    </source>
</evidence>
<dbReference type="PANTHER" id="PTHR10353">
    <property type="entry name" value="GLYCOSYL HYDROLASE"/>
    <property type="match status" value="1"/>
</dbReference>